<dbReference type="GeneID" id="25378674"/>
<feature type="chain" id="PRO_5004670813" evidence="1">
    <location>
        <begin position="25"/>
        <end position="236"/>
    </location>
</feature>
<dbReference type="EMBL" id="HG681136">
    <property type="protein sequence ID" value="CDJ28249.1"/>
    <property type="molecule type" value="Genomic_DNA"/>
</dbReference>
<sequence>MGPIFKGAAAVCLLALSGLEPATAATQPPAFTVEEAGEDAYLSVNLARVGQMSVRINQLTKDDTLIDSVKETFGVKDGGRTLTTCAEAISGLRKKKEFVVQFTTAEDRNYRRSVHMKSYPDNWQEFWTKPEGANLASLLWSNSTNIGCAVGICTESADGTPSSTKTAYLFCQMSPEAEQDKAPFDKEYYEALTARQTLLTAMTEEDLKVPVQGGAAAAVPSLLVAGLTAIVAFASA</sequence>
<evidence type="ECO:0000313" key="2">
    <source>
        <dbReference type="EMBL" id="CDJ28249.1"/>
    </source>
</evidence>
<dbReference type="InterPro" id="IPR035940">
    <property type="entry name" value="CAP_sf"/>
</dbReference>
<dbReference type="RefSeq" id="XP_013350823.1">
    <property type="nucleotide sequence ID" value="XM_013495369.1"/>
</dbReference>
<gene>
    <name evidence="2" type="ORF">EMH_0039210</name>
</gene>
<keyword evidence="3" id="KW-1185">Reference proteome</keyword>
<dbReference type="OrthoDB" id="348012at2759"/>
<evidence type="ECO:0000256" key="1">
    <source>
        <dbReference type="SAM" id="SignalP"/>
    </source>
</evidence>
<reference evidence="2" key="2">
    <citation type="submission" date="2013-10" db="EMBL/GenBank/DDBJ databases">
        <authorList>
            <person name="Aslett M."/>
        </authorList>
    </citation>
    <scope>NUCLEOTIDE SEQUENCE [LARGE SCALE GENOMIC DNA]</scope>
    <source>
        <strain evidence="2">Houghton</strain>
    </source>
</reference>
<proteinExistence type="predicted"/>
<reference evidence="2" key="1">
    <citation type="submission" date="2013-10" db="EMBL/GenBank/DDBJ databases">
        <title>Genomic analysis of the causative agents of coccidiosis in chickens.</title>
        <authorList>
            <person name="Reid A.J."/>
            <person name="Blake D."/>
            <person name="Billington K."/>
            <person name="Browne H."/>
            <person name="Dunn M."/>
            <person name="Hung S."/>
            <person name="Kawahara F."/>
            <person name="Miranda-Saavedra D."/>
            <person name="Mourier T."/>
            <person name="Nagra H."/>
            <person name="Otto T.D."/>
            <person name="Rawlings N."/>
            <person name="Sanchez A."/>
            <person name="Sanders M."/>
            <person name="Subramaniam C."/>
            <person name="Tay Y."/>
            <person name="Dear P."/>
            <person name="Doerig C."/>
            <person name="Gruber A."/>
            <person name="Parkinson J."/>
            <person name="Shirley M."/>
            <person name="Wan K.L."/>
            <person name="Berriman M."/>
            <person name="Tomley F."/>
            <person name="Pain A."/>
        </authorList>
    </citation>
    <scope>NUCLEOTIDE SEQUENCE [LARGE SCALE GENOMIC DNA]</scope>
    <source>
        <strain evidence="2">Houghton</strain>
    </source>
</reference>
<accession>U6JS34</accession>
<dbReference type="VEuPathDB" id="ToxoDB:EMH_0039210"/>
<keyword evidence="1" id="KW-0732">Signal</keyword>
<name>U6JS34_9EIME</name>
<protein>
    <submittedName>
        <fullName evidence="2">SAG family member</fullName>
    </submittedName>
</protein>
<dbReference type="Gene3D" id="3.40.33.10">
    <property type="entry name" value="CAP"/>
    <property type="match status" value="1"/>
</dbReference>
<dbReference type="Proteomes" id="UP000030744">
    <property type="component" value="Unassembled WGS sequence"/>
</dbReference>
<dbReference type="AlphaFoldDB" id="U6JS34"/>
<organism evidence="2 3">
    <name type="scientific">Eimeria mitis</name>
    <dbReference type="NCBI Taxonomy" id="44415"/>
    <lineage>
        <taxon>Eukaryota</taxon>
        <taxon>Sar</taxon>
        <taxon>Alveolata</taxon>
        <taxon>Apicomplexa</taxon>
        <taxon>Conoidasida</taxon>
        <taxon>Coccidia</taxon>
        <taxon>Eucoccidiorida</taxon>
        <taxon>Eimeriorina</taxon>
        <taxon>Eimeriidae</taxon>
        <taxon>Eimeria</taxon>
    </lineage>
</organism>
<feature type="signal peptide" evidence="1">
    <location>
        <begin position="1"/>
        <end position="24"/>
    </location>
</feature>
<evidence type="ECO:0000313" key="3">
    <source>
        <dbReference type="Proteomes" id="UP000030744"/>
    </source>
</evidence>